<keyword evidence="8" id="KW-0106">Calcium</keyword>
<dbReference type="RefSeq" id="XP_014160095.1">
    <property type="nucleotide sequence ID" value="XM_014304620.1"/>
</dbReference>
<evidence type="ECO:0000256" key="1">
    <source>
        <dbReference type="ARBA" id="ARBA00001913"/>
    </source>
</evidence>
<keyword evidence="6" id="KW-0479">Metal-binding</keyword>
<comment type="cofactor">
    <cofactor evidence="1">
        <name>Ca(2+)</name>
        <dbReference type="ChEBI" id="CHEBI:29108"/>
    </cofactor>
</comment>
<dbReference type="GO" id="GO:0016042">
    <property type="term" value="P:lipid catabolic process"/>
    <property type="evidence" value="ECO:0007669"/>
    <property type="project" value="UniProtKB-KW"/>
</dbReference>
<evidence type="ECO:0000256" key="12">
    <source>
        <dbReference type="ARBA" id="ARBA00023136"/>
    </source>
</evidence>
<dbReference type="GO" id="GO:0005886">
    <property type="term" value="C:plasma membrane"/>
    <property type="evidence" value="ECO:0007669"/>
    <property type="project" value="UniProtKB-SubCell"/>
</dbReference>
<evidence type="ECO:0000256" key="13">
    <source>
        <dbReference type="ARBA" id="ARBA00024531"/>
    </source>
</evidence>
<keyword evidence="5" id="KW-0812">Transmembrane</keyword>
<comment type="catalytic activity">
    <reaction evidence="13">
        <text>a 1,2-diacyl-sn-glycerol + H2O = a 2-acylglycerol + a fatty acid + H(+)</text>
        <dbReference type="Rhea" id="RHEA:33275"/>
        <dbReference type="ChEBI" id="CHEBI:15377"/>
        <dbReference type="ChEBI" id="CHEBI:15378"/>
        <dbReference type="ChEBI" id="CHEBI:17389"/>
        <dbReference type="ChEBI" id="CHEBI:17815"/>
        <dbReference type="ChEBI" id="CHEBI:28868"/>
        <dbReference type="EC" id="3.1.1.116"/>
    </reaction>
    <physiologicalReaction direction="left-to-right" evidence="13">
        <dbReference type="Rhea" id="RHEA:33276"/>
    </physiologicalReaction>
</comment>
<evidence type="ECO:0000256" key="10">
    <source>
        <dbReference type="ARBA" id="ARBA00022989"/>
    </source>
</evidence>
<keyword evidence="10" id="KW-1133">Transmembrane helix</keyword>
<feature type="domain" description="Fungal lipase-type" evidence="15">
    <location>
        <begin position="51"/>
        <end position="181"/>
    </location>
</feature>
<dbReference type="AlphaFoldDB" id="A0A0L0GD77"/>
<evidence type="ECO:0000256" key="5">
    <source>
        <dbReference type="ARBA" id="ARBA00022692"/>
    </source>
</evidence>
<evidence type="ECO:0000256" key="4">
    <source>
        <dbReference type="ARBA" id="ARBA00022553"/>
    </source>
</evidence>
<dbReference type="Pfam" id="PF01764">
    <property type="entry name" value="Lipase_3"/>
    <property type="match status" value="1"/>
</dbReference>
<proteinExistence type="predicted"/>
<accession>A0A0L0GD77</accession>
<dbReference type="Gene3D" id="3.40.50.1820">
    <property type="entry name" value="alpha/beta hydrolase"/>
    <property type="match status" value="1"/>
</dbReference>
<keyword evidence="9" id="KW-0442">Lipid degradation</keyword>
<evidence type="ECO:0000313" key="17">
    <source>
        <dbReference type="Proteomes" id="UP000054560"/>
    </source>
</evidence>
<keyword evidence="11" id="KW-0443">Lipid metabolism</keyword>
<dbReference type="CDD" id="cd00519">
    <property type="entry name" value="Lipase_3"/>
    <property type="match status" value="1"/>
</dbReference>
<dbReference type="InterPro" id="IPR052214">
    <property type="entry name" value="DAG_Lipase-Related"/>
</dbReference>
<gene>
    <name evidence="16" type="ORF">SARC_01670</name>
</gene>
<keyword evidence="7" id="KW-0378">Hydrolase</keyword>
<comment type="subcellular location">
    <subcellularLocation>
        <location evidence="2">Cell membrane</location>
        <topology evidence="2">Multi-pass membrane protein</topology>
    </subcellularLocation>
</comment>
<evidence type="ECO:0000256" key="9">
    <source>
        <dbReference type="ARBA" id="ARBA00022963"/>
    </source>
</evidence>
<dbReference type="PANTHER" id="PTHR45792:SF8">
    <property type="entry name" value="DIACYLGLYCEROL LIPASE-ALPHA"/>
    <property type="match status" value="1"/>
</dbReference>
<name>A0A0L0GD77_9EUKA</name>
<dbReference type="GO" id="GO:0016298">
    <property type="term" value="F:lipase activity"/>
    <property type="evidence" value="ECO:0007669"/>
    <property type="project" value="TreeGrafter"/>
</dbReference>
<evidence type="ECO:0000256" key="2">
    <source>
        <dbReference type="ARBA" id="ARBA00004651"/>
    </source>
</evidence>
<dbReference type="GO" id="GO:0046872">
    <property type="term" value="F:metal ion binding"/>
    <property type="evidence" value="ECO:0007669"/>
    <property type="project" value="UniProtKB-KW"/>
</dbReference>
<evidence type="ECO:0000256" key="6">
    <source>
        <dbReference type="ARBA" id="ARBA00022723"/>
    </source>
</evidence>
<dbReference type="OrthoDB" id="438440at2759"/>
<dbReference type="EC" id="3.1.1.116" evidence="14"/>
<dbReference type="eggNOG" id="KOG2088">
    <property type="taxonomic scope" value="Eukaryota"/>
</dbReference>
<organism evidence="16 17">
    <name type="scientific">Sphaeroforma arctica JP610</name>
    <dbReference type="NCBI Taxonomy" id="667725"/>
    <lineage>
        <taxon>Eukaryota</taxon>
        <taxon>Ichthyosporea</taxon>
        <taxon>Ichthyophonida</taxon>
        <taxon>Sphaeroforma</taxon>
    </lineage>
</organism>
<keyword evidence="17" id="KW-1185">Reference proteome</keyword>
<evidence type="ECO:0000313" key="16">
    <source>
        <dbReference type="EMBL" id="KNC86193.1"/>
    </source>
</evidence>
<dbReference type="InterPro" id="IPR029058">
    <property type="entry name" value="AB_hydrolase_fold"/>
</dbReference>
<keyword evidence="12" id="KW-0472">Membrane</keyword>
<evidence type="ECO:0000256" key="14">
    <source>
        <dbReference type="ARBA" id="ARBA00026104"/>
    </source>
</evidence>
<evidence type="ECO:0000256" key="8">
    <source>
        <dbReference type="ARBA" id="ARBA00022837"/>
    </source>
</evidence>
<dbReference type="InterPro" id="IPR002921">
    <property type="entry name" value="Fungal_lipase-type"/>
</dbReference>
<evidence type="ECO:0000256" key="3">
    <source>
        <dbReference type="ARBA" id="ARBA00022475"/>
    </source>
</evidence>
<reference evidence="16 17" key="1">
    <citation type="submission" date="2011-02" db="EMBL/GenBank/DDBJ databases">
        <title>The Genome Sequence of Sphaeroforma arctica JP610.</title>
        <authorList>
            <consortium name="The Broad Institute Genome Sequencing Platform"/>
            <person name="Russ C."/>
            <person name="Cuomo C."/>
            <person name="Young S.K."/>
            <person name="Zeng Q."/>
            <person name="Gargeya S."/>
            <person name="Alvarado L."/>
            <person name="Berlin A."/>
            <person name="Chapman S.B."/>
            <person name="Chen Z."/>
            <person name="Freedman E."/>
            <person name="Gellesch M."/>
            <person name="Goldberg J."/>
            <person name="Griggs A."/>
            <person name="Gujja S."/>
            <person name="Heilman E."/>
            <person name="Heiman D."/>
            <person name="Howarth C."/>
            <person name="Mehta T."/>
            <person name="Neiman D."/>
            <person name="Pearson M."/>
            <person name="Roberts A."/>
            <person name="Saif S."/>
            <person name="Shea T."/>
            <person name="Shenoy N."/>
            <person name="Sisk P."/>
            <person name="Stolte C."/>
            <person name="Sykes S."/>
            <person name="White J."/>
            <person name="Yandava C."/>
            <person name="Burger G."/>
            <person name="Gray M.W."/>
            <person name="Holland P.W.H."/>
            <person name="King N."/>
            <person name="Lang F.B.F."/>
            <person name="Roger A.J."/>
            <person name="Ruiz-Trillo I."/>
            <person name="Haas B."/>
            <person name="Nusbaum C."/>
            <person name="Birren B."/>
        </authorList>
    </citation>
    <scope>NUCLEOTIDE SEQUENCE [LARGE SCALE GENOMIC DNA]</scope>
    <source>
        <strain evidence="16 17">JP610</strain>
    </source>
</reference>
<dbReference type="Proteomes" id="UP000054560">
    <property type="component" value="Unassembled WGS sequence"/>
</dbReference>
<dbReference type="GeneID" id="25902174"/>
<evidence type="ECO:0000256" key="11">
    <source>
        <dbReference type="ARBA" id="ARBA00023098"/>
    </source>
</evidence>
<dbReference type="SUPFAM" id="SSF53474">
    <property type="entry name" value="alpha/beta-Hydrolases"/>
    <property type="match status" value="1"/>
</dbReference>
<sequence length="340" mass="38269">MSDNCCWCNFSAMRLKTGVVDDDDVVFFNYQNSYGETPYYVVRDHERRSIVVCIRGSMSLNDALTDFNATPALFEENSEHWCHQGILYAARYVYQELQTRQLLEQAFDGFERYDLVVVGHSLGAATAALLSIMLAPRYEARLKCFAYSSPSGLMSASLTKRCTEYCLSVVVGRDIVPQLSVPNLARFRDEMVAAVQQSTRPKYDILANGVRSAITSVLTNRKTSENELDLEAGVREQQPFLALPGMSESSTTVRMPMPTYEYEADAVSCLPGRVLHLINAEPPNVATEIKKQYVACWRDKQFFTRIMLSTEAITEHMPDVVQNALEDVCKDISFKSGVHL</sequence>
<keyword evidence="3" id="KW-1003">Cell membrane</keyword>
<dbReference type="PANTHER" id="PTHR45792">
    <property type="entry name" value="DIACYLGLYCEROL LIPASE HOMOLOG-RELATED"/>
    <property type="match status" value="1"/>
</dbReference>
<keyword evidence="4" id="KW-0597">Phosphoprotein</keyword>
<evidence type="ECO:0000256" key="7">
    <source>
        <dbReference type="ARBA" id="ARBA00022801"/>
    </source>
</evidence>
<evidence type="ECO:0000259" key="15">
    <source>
        <dbReference type="Pfam" id="PF01764"/>
    </source>
</evidence>
<dbReference type="EMBL" id="KQ241664">
    <property type="protein sequence ID" value="KNC86193.1"/>
    <property type="molecule type" value="Genomic_DNA"/>
</dbReference>
<protein>
    <recommendedName>
        <fullName evidence="14">sn-1-specific diacylglycerol lipase</fullName>
        <ecNumber evidence="14">3.1.1.116</ecNumber>
    </recommendedName>
</protein>